<protein>
    <submittedName>
        <fullName evidence="2">18499_t:CDS:1</fullName>
    </submittedName>
</protein>
<dbReference type="Proteomes" id="UP000789405">
    <property type="component" value="Unassembled WGS sequence"/>
</dbReference>
<feature type="region of interest" description="Disordered" evidence="1">
    <location>
        <begin position="1"/>
        <end position="34"/>
    </location>
</feature>
<reference evidence="2" key="1">
    <citation type="submission" date="2021-06" db="EMBL/GenBank/DDBJ databases">
        <authorList>
            <person name="Kallberg Y."/>
            <person name="Tangrot J."/>
            <person name="Rosling A."/>
        </authorList>
    </citation>
    <scope>NUCLEOTIDE SEQUENCE</scope>
    <source>
        <strain evidence="2">MA453B</strain>
    </source>
</reference>
<dbReference type="OrthoDB" id="10488783at2759"/>
<comment type="caution">
    <text evidence="2">The sequence shown here is derived from an EMBL/GenBank/DDBJ whole genome shotgun (WGS) entry which is preliminary data.</text>
</comment>
<gene>
    <name evidence="2" type="ORF">DERYTH_LOCUS15403</name>
</gene>
<name>A0A9N9IG60_9GLOM</name>
<evidence type="ECO:0000313" key="2">
    <source>
        <dbReference type="EMBL" id="CAG8734281.1"/>
    </source>
</evidence>
<keyword evidence="3" id="KW-1185">Reference proteome</keyword>
<accession>A0A9N9IG60</accession>
<proteinExistence type="predicted"/>
<feature type="compositionally biased region" description="Acidic residues" evidence="1">
    <location>
        <begin position="1"/>
        <end position="10"/>
    </location>
</feature>
<evidence type="ECO:0000313" key="3">
    <source>
        <dbReference type="Proteomes" id="UP000789405"/>
    </source>
</evidence>
<organism evidence="2 3">
    <name type="scientific">Dentiscutata erythropus</name>
    <dbReference type="NCBI Taxonomy" id="1348616"/>
    <lineage>
        <taxon>Eukaryota</taxon>
        <taxon>Fungi</taxon>
        <taxon>Fungi incertae sedis</taxon>
        <taxon>Mucoromycota</taxon>
        <taxon>Glomeromycotina</taxon>
        <taxon>Glomeromycetes</taxon>
        <taxon>Diversisporales</taxon>
        <taxon>Gigasporaceae</taxon>
        <taxon>Dentiscutata</taxon>
    </lineage>
</organism>
<dbReference type="EMBL" id="CAJVPY010012466">
    <property type="protein sequence ID" value="CAG8734281.1"/>
    <property type="molecule type" value="Genomic_DNA"/>
</dbReference>
<sequence length="60" mass="6956">MEYAENDEVSNEPSAVNKNDPLLTSEENARERAQDIQSHLAIKCKKNTLREIRIKVLRDM</sequence>
<dbReference type="AlphaFoldDB" id="A0A9N9IG60"/>
<evidence type="ECO:0000256" key="1">
    <source>
        <dbReference type="SAM" id="MobiDB-lite"/>
    </source>
</evidence>